<dbReference type="EMBL" id="JALJOS010000001">
    <property type="protein sequence ID" value="KAK9844375.1"/>
    <property type="molecule type" value="Genomic_DNA"/>
</dbReference>
<feature type="region of interest" description="Disordered" evidence="1">
    <location>
        <begin position="78"/>
        <end position="129"/>
    </location>
</feature>
<dbReference type="Proteomes" id="UP001438707">
    <property type="component" value="Unassembled WGS sequence"/>
</dbReference>
<evidence type="ECO:0000313" key="3">
    <source>
        <dbReference type="EMBL" id="KAK9844375.1"/>
    </source>
</evidence>
<comment type="caution">
    <text evidence="3">The sequence shown here is derived from an EMBL/GenBank/DDBJ whole genome shotgun (WGS) entry which is preliminary data.</text>
</comment>
<reference evidence="3 4" key="1">
    <citation type="journal article" date="2024" name="Nat. Commun.">
        <title>Phylogenomics reveals the evolutionary origins of lichenization in chlorophyte algae.</title>
        <authorList>
            <person name="Puginier C."/>
            <person name="Libourel C."/>
            <person name="Otte J."/>
            <person name="Skaloud P."/>
            <person name="Haon M."/>
            <person name="Grisel S."/>
            <person name="Petersen M."/>
            <person name="Berrin J.G."/>
            <person name="Delaux P.M."/>
            <person name="Dal Grande F."/>
            <person name="Keller J."/>
        </authorList>
    </citation>
    <scope>NUCLEOTIDE SEQUENCE [LARGE SCALE GENOMIC DNA]</scope>
    <source>
        <strain evidence="3 4">SAG 2145</strain>
    </source>
</reference>
<evidence type="ECO:0000256" key="1">
    <source>
        <dbReference type="SAM" id="MobiDB-lite"/>
    </source>
</evidence>
<feature type="transmembrane region" description="Helical" evidence="2">
    <location>
        <begin position="51"/>
        <end position="66"/>
    </location>
</feature>
<evidence type="ECO:0000256" key="2">
    <source>
        <dbReference type="SAM" id="Phobius"/>
    </source>
</evidence>
<dbReference type="AlphaFoldDB" id="A0AAW1SE12"/>
<keyword evidence="4" id="KW-1185">Reference proteome</keyword>
<keyword evidence="2" id="KW-0472">Membrane</keyword>
<protein>
    <submittedName>
        <fullName evidence="3">Uncharacterized protein</fullName>
    </submittedName>
</protein>
<sequence>MGTDSGETLRTMLMGWPGEAFTTADFLFTLVIVFSPALLRSVSGFRMSVDIPLAVLVLFLAWVVNLCRTCNMPENSHVRARSTPLAEETAPETKHVPPTSPSSPPVRDSPRPDWTFLAPPTVPKNPDPSSWWSRCFCPEVWRGASDHQKASMISKYAAWCEMPDSKHVWPCRADGKKCGVQLRDIVGKMPPNKRRLAVHDLTHALRKVLPDDVLSDVISEFNEDTLFVMNMFENGIDDR</sequence>
<gene>
    <name evidence="3" type="ORF">WJX74_001573</name>
</gene>
<name>A0AAW1SE12_9CHLO</name>
<keyword evidence="2" id="KW-0812">Transmembrane</keyword>
<proteinExistence type="predicted"/>
<accession>A0AAW1SE12</accession>
<feature type="transmembrane region" description="Helical" evidence="2">
    <location>
        <begin position="20"/>
        <end position="39"/>
    </location>
</feature>
<evidence type="ECO:0000313" key="4">
    <source>
        <dbReference type="Proteomes" id="UP001438707"/>
    </source>
</evidence>
<organism evidence="3 4">
    <name type="scientific">Apatococcus lobatus</name>
    <dbReference type="NCBI Taxonomy" id="904363"/>
    <lineage>
        <taxon>Eukaryota</taxon>
        <taxon>Viridiplantae</taxon>
        <taxon>Chlorophyta</taxon>
        <taxon>core chlorophytes</taxon>
        <taxon>Trebouxiophyceae</taxon>
        <taxon>Chlorellales</taxon>
        <taxon>Chlorellaceae</taxon>
        <taxon>Apatococcus</taxon>
    </lineage>
</organism>
<keyword evidence="2" id="KW-1133">Transmembrane helix</keyword>